<dbReference type="InterPro" id="IPR003812">
    <property type="entry name" value="Fido"/>
</dbReference>
<reference evidence="2 3" key="1">
    <citation type="journal article" date="2015" name="Int. J. Syst. Evol. Microbiol.">
        <title>Revisiting Corynebacterium glyciniphilum (ex Kubota et al., 1972) sp. nov., nom. rev., isolated from putrefied banana.</title>
        <authorList>
            <person name="Al-Dilaimi A."/>
            <person name="Bednarz H."/>
            <person name="Lomker A."/>
            <person name="Niehaus K."/>
            <person name="Kalinowski J."/>
            <person name="Ruckert C."/>
        </authorList>
    </citation>
    <scope>NUCLEOTIDE SEQUENCE [LARGE SCALE GENOMIC DNA]</scope>
    <source>
        <strain evidence="2">AJ 3170</strain>
    </source>
</reference>
<accession>X5EDD2</accession>
<dbReference type="Pfam" id="PF02661">
    <property type="entry name" value="Fic"/>
    <property type="match status" value="1"/>
</dbReference>
<gene>
    <name evidence="2" type="ORF">CGLY_10930</name>
</gene>
<keyword evidence="3" id="KW-1185">Reference proteome</keyword>
<dbReference type="Gene3D" id="1.10.3290.10">
    <property type="entry name" value="Fido-like domain"/>
    <property type="match status" value="1"/>
</dbReference>
<organism evidence="2 3">
    <name type="scientific">Corynebacterium glyciniphilum AJ 3170</name>
    <dbReference type="NCBI Taxonomy" id="1404245"/>
    <lineage>
        <taxon>Bacteria</taxon>
        <taxon>Bacillati</taxon>
        <taxon>Actinomycetota</taxon>
        <taxon>Actinomycetes</taxon>
        <taxon>Mycobacteriales</taxon>
        <taxon>Corynebacteriaceae</taxon>
        <taxon>Corynebacterium</taxon>
    </lineage>
</organism>
<dbReference type="RefSeq" id="WP_052540058.1">
    <property type="nucleotide sequence ID" value="NZ_CP006842.1"/>
</dbReference>
<dbReference type="InterPro" id="IPR036597">
    <property type="entry name" value="Fido-like_dom_sf"/>
</dbReference>
<dbReference type="PROSITE" id="PS51459">
    <property type="entry name" value="FIDO"/>
    <property type="match status" value="1"/>
</dbReference>
<evidence type="ECO:0000313" key="2">
    <source>
        <dbReference type="EMBL" id="AHW64631.1"/>
    </source>
</evidence>
<dbReference type="SUPFAM" id="SSF140931">
    <property type="entry name" value="Fic-like"/>
    <property type="match status" value="1"/>
</dbReference>
<sequence>MNPARLRDIETAQRIEGCHFTRGFRQILSQVAEGAADVEEAVIREIRAAKDTDRSLDLPRVPRWRRMFGTPTYCAPGHRVLRNLPGLTSPVLLNDLTGRLCALRMVAGDRGADVVSDATGLLKLHDALFGDVFAWAGHLRFVNLSSQGIAFAPVPAIDHHLALAVDDLMICRGHQANGIPIPLEPLCRFLAEYLWCHPFRDGNGRTAMALLMSMTSPGALSSVGPDEWYAASAQSLRAPGFPDPEPWVPILRRMLDH</sequence>
<dbReference type="OrthoDB" id="9813719at2"/>
<dbReference type="STRING" id="1404245.CGLY_10930"/>
<dbReference type="Proteomes" id="UP000023703">
    <property type="component" value="Chromosome"/>
</dbReference>
<proteinExistence type="predicted"/>
<dbReference type="HOGENOM" id="CLU_1080593_0_0_11"/>
<dbReference type="eggNOG" id="COG2184">
    <property type="taxonomic scope" value="Bacteria"/>
</dbReference>
<dbReference type="KEGG" id="cgy:CGLY_10930"/>
<evidence type="ECO:0000259" key="1">
    <source>
        <dbReference type="PROSITE" id="PS51459"/>
    </source>
</evidence>
<name>X5EDD2_9CORY</name>
<protein>
    <recommendedName>
        <fullName evidence="1">Fido domain-containing protein</fullName>
    </recommendedName>
</protein>
<feature type="domain" description="Fido" evidence="1">
    <location>
        <begin position="116"/>
        <end position="253"/>
    </location>
</feature>
<evidence type="ECO:0000313" key="3">
    <source>
        <dbReference type="Proteomes" id="UP000023703"/>
    </source>
</evidence>
<dbReference type="EMBL" id="CP006842">
    <property type="protein sequence ID" value="AHW64631.1"/>
    <property type="molecule type" value="Genomic_DNA"/>
</dbReference>
<dbReference type="AlphaFoldDB" id="X5EDD2"/>